<feature type="domain" description="Serine/threonine specific protein phosphatases" evidence="6">
    <location>
        <begin position="153"/>
        <end position="158"/>
    </location>
</feature>
<dbReference type="PRINTS" id="PR00114">
    <property type="entry name" value="STPHPHTASE"/>
</dbReference>
<evidence type="ECO:0000313" key="7">
    <source>
        <dbReference type="EMBL" id="GBF98615.1"/>
    </source>
</evidence>
<dbReference type="SUPFAM" id="SSF56300">
    <property type="entry name" value="Metallo-dependent phosphatases"/>
    <property type="match status" value="1"/>
</dbReference>
<feature type="compositionally biased region" description="Gly residues" evidence="5">
    <location>
        <begin position="542"/>
        <end position="552"/>
    </location>
</feature>
<dbReference type="InterPro" id="IPR006186">
    <property type="entry name" value="Ser/Thr-sp_prot-phosphatase"/>
</dbReference>
<dbReference type="EMBL" id="BDRX01000130">
    <property type="protein sequence ID" value="GBF98615.1"/>
    <property type="molecule type" value="Genomic_DNA"/>
</dbReference>
<evidence type="ECO:0000256" key="3">
    <source>
        <dbReference type="ARBA" id="ARBA00023211"/>
    </source>
</evidence>
<feature type="region of interest" description="Disordered" evidence="5">
    <location>
        <begin position="475"/>
        <end position="806"/>
    </location>
</feature>
<evidence type="ECO:0000313" key="8">
    <source>
        <dbReference type="Proteomes" id="UP000247498"/>
    </source>
</evidence>
<keyword evidence="3" id="KW-0464">Manganese</keyword>
<feature type="compositionally biased region" description="Low complexity" evidence="5">
    <location>
        <begin position="578"/>
        <end position="608"/>
    </location>
</feature>
<dbReference type="PANTHER" id="PTHR45668">
    <property type="entry name" value="SERINE/THREONINE-PROTEIN PHOSPHATASE 5-RELATED"/>
    <property type="match status" value="1"/>
</dbReference>
<keyword evidence="2" id="KW-0479">Metal-binding</keyword>
<dbReference type="PANTHER" id="PTHR45668:SF9">
    <property type="entry name" value="SERINE_THREONINE-PROTEIN PHOSPHATASE 7"/>
    <property type="match status" value="1"/>
</dbReference>
<dbReference type="OrthoDB" id="445564at2759"/>
<evidence type="ECO:0000256" key="1">
    <source>
        <dbReference type="ARBA" id="ARBA00001936"/>
    </source>
</evidence>
<feature type="compositionally biased region" description="Low complexity" evidence="5">
    <location>
        <begin position="553"/>
        <end position="570"/>
    </location>
</feature>
<evidence type="ECO:0000259" key="6">
    <source>
        <dbReference type="PROSITE" id="PS00125"/>
    </source>
</evidence>
<evidence type="ECO:0000256" key="4">
    <source>
        <dbReference type="RuleBase" id="RU004273"/>
    </source>
</evidence>
<feature type="compositionally biased region" description="Low complexity" evidence="5">
    <location>
        <begin position="662"/>
        <end position="675"/>
    </location>
</feature>
<feature type="compositionally biased region" description="Basic and acidic residues" evidence="5">
    <location>
        <begin position="490"/>
        <end position="501"/>
    </location>
</feature>
<feature type="region of interest" description="Disordered" evidence="5">
    <location>
        <begin position="178"/>
        <end position="251"/>
    </location>
</feature>
<protein>
    <recommendedName>
        <fullName evidence="4">Serine/threonine-protein phosphatase</fullName>
        <ecNumber evidence="4">3.1.3.16</ecNumber>
    </recommendedName>
</protein>
<dbReference type="AlphaFoldDB" id="A0A2V0PNC3"/>
<dbReference type="Pfam" id="PF00149">
    <property type="entry name" value="Metallophos"/>
    <property type="match status" value="2"/>
</dbReference>
<dbReference type="SMART" id="SM00156">
    <property type="entry name" value="PP2Ac"/>
    <property type="match status" value="1"/>
</dbReference>
<feature type="compositionally biased region" description="Low complexity" evidence="5">
    <location>
        <begin position="685"/>
        <end position="732"/>
    </location>
</feature>
<dbReference type="InParanoid" id="A0A2V0PNC3"/>
<reference evidence="7 8" key="1">
    <citation type="journal article" date="2018" name="Sci. Rep.">
        <title>Raphidocelis subcapitata (=Pseudokirchneriella subcapitata) provides an insight into genome evolution and environmental adaptations in the Sphaeropleales.</title>
        <authorList>
            <person name="Suzuki S."/>
            <person name="Yamaguchi H."/>
            <person name="Nakajima N."/>
            <person name="Kawachi M."/>
        </authorList>
    </citation>
    <scope>NUCLEOTIDE SEQUENCE [LARGE SCALE GENOMIC DNA]</scope>
    <source>
        <strain evidence="7 8">NIES-35</strain>
    </source>
</reference>
<feature type="compositionally biased region" description="Low complexity" evidence="5">
    <location>
        <begin position="636"/>
        <end position="647"/>
    </location>
</feature>
<keyword evidence="8" id="KW-1185">Reference proteome</keyword>
<dbReference type="GO" id="GO:0046872">
    <property type="term" value="F:metal ion binding"/>
    <property type="evidence" value="ECO:0007669"/>
    <property type="project" value="UniProtKB-KW"/>
</dbReference>
<dbReference type="Proteomes" id="UP000247498">
    <property type="component" value="Unassembled WGS sequence"/>
</dbReference>
<dbReference type="PROSITE" id="PS00125">
    <property type="entry name" value="SER_THR_PHOSPHATASE"/>
    <property type="match status" value="1"/>
</dbReference>
<proteinExistence type="inferred from homology"/>
<dbReference type="FunCoup" id="A0A2V0PNC3">
    <property type="interactions" value="216"/>
</dbReference>
<dbReference type="Gene3D" id="3.60.21.10">
    <property type="match status" value="1"/>
</dbReference>
<comment type="caution">
    <text evidence="7">The sequence shown here is derived from an EMBL/GenBank/DDBJ whole genome shotgun (WGS) entry which is preliminary data.</text>
</comment>
<evidence type="ECO:0000256" key="5">
    <source>
        <dbReference type="SAM" id="MobiDB-lite"/>
    </source>
</evidence>
<name>A0A2V0PNC3_9CHLO</name>
<dbReference type="InterPro" id="IPR004843">
    <property type="entry name" value="Calcineurin-like_PHP"/>
</dbReference>
<evidence type="ECO:0000256" key="2">
    <source>
        <dbReference type="ARBA" id="ARBA00022723"/>
    </source>
</evidence>
<organism evidence="7 8">
    <name type="scientific">Raphidocelis subcapitata</name>
    <dbReference type="NCBI Taxonomy" id="307507"/>
    <lineage>
        <taxon>Eukaryota</taxon>
        <taxon>Viridiplantae</taxon>
        <taxon>Chlorophyta</taxon>
        <taxon>core chlorophytes</taxon>
        <taxon>Chlorophyceae</taxon>
        <taxon>CS clade</taxon>
        <taxon>Sphaeropleales</taxon>
        <taxon>Selenastraceae</taxon>
        <taxon>Raphidocelis</taxon>
    </lineage>
</organism>
<feature type="compositionally biased region" description="Low complexity" evidence="5">
    <location>
        <begin position="230"/>
        <end position="247"/>
    </location>
</feature>
<dbReference type="InterPro" id="IPR029052">
    <property type="entry name" value="Metallo-depent_PP-like"/>
</dbReference>
<keyword evidence="4" id="KW-0378">Hydrolase</keyword>
<gene>
    <name evidence="7" type="ORF">Rsub_10804</name>
</gene>
<feature type="compositionally biased region" description="Low complexity" evidence="5">
    <location>
        <begin position="200"/>
        <end position="219"/>
    </location>
</feature>
<comment type="cofactor">
    <cofactor evidence="1">
        <name>Mn(2+)</name>
        <dbReference type="ChEBI" id="CHEBI:29035"/>
    </cofactor>
</comment>
<accession>A0A2V0PNC3</accession>
<dbReference type="GO" id="GO:0004722">
    <property type="term" value="F:protein serine/threonine phosphatase activity"/>
    <property type="evidence" value="ECO:0007669"/>
    <property type="project" value="UniProtKB-EC"/>
</dbReference>
<dbReference type="InterPro" id="IPR051134">
    <property type="entry name" value="PPP_phosphatase"/>
</dbReference>
<dbReference type="EC" id="3.1.3.16" evidence="4"/>
<comment type="catalytic activity">
    <reaction evidence="4">
        <text>O-phospho-L-threonyl-[protein] + H2O = L-threonyl-[protein] + phosphate</text>
        <dbReference type="Rhea" id="RHEA:47004"/>
        <dbReference type="Rhea" id="RHEA-COMP:11060"/>
        <dbReference type="Rhea" id="RHEA-COMP:11605"/>
        <dbReference type="ChEBI" id="CHEBI:15377"/>
        <dbReference type="ChEBI" id="CHEBI:30013"/>
        <dbReference type="ChEBI" id="CHEBI:43474"/>
        <dbReference type="ChEBI" id="CHEBI:61977"/>
        <dbReference type="EC" id="3.1.3.16"/>
    </reaction>
</comment>
<dbReference type="STRING" id="307507.A0A2V0PNC3"/>
<comment type="similarity">
    <text evidence="4">Belongs to the PPP phosphatase family.</text>
</comment>
<sequence>MTEAPAGAIAGPGPSAGDALEAMDGSAITPEWCQLLAERLLAATWAGASACRRVLPAAQLTRVFEEASKLLKAEPTLLEINPSALGDVPVFVIGDTHGQFHDVLRLFETVGQPGKERVFVFNGDFVDRGAWGVETLALLLAWKVALPRHVFLLRGNHESTYCTKYYGFQGELTAKYRGGDDAPAGGGDAPMPDAAPEPPAAAAQEQQEQQQQEQQPAAAGSGGRPKRASSRVAAAKTVKATAAARRPQSGRKELEELIKASRRLFALLPLGALVGSKTLVLHGGLFRAPPSAGLKGKQRRAAKSGPLQLGSLADLRAASKGGQDPNGLGASLIACDVLWSDPVMEPGLHENEARGGVGCVFGPDATEAFLSANGLSLVIRSHEGPDARQLREDMGGMEAGYTVDHETASGRLVTVFSAPDYPQFQAVPSDEDRTRNKAAAARLAAPGWDSASFVQWEAALPRPKAEPYYDFEAATELGSSSSEDEEGEEAASRGRGAERRGSGYGSRSSSPPHKPAPAKEAAEEEAPPAKRARHAAEAAGSTGSGESGGCEIGGPAAAARARASASPGSPKAQRHGQAAAAAAVAAPTPPAGAAAEAPQAAALAAAAAEGPSPGLRIKTDRCPASPAHKRAKVEADGQQQQEGQAQACSPAGRSPKAAVQSPKAAAVKLPKAAAVQSPKGAAVQSPKAAAVQSPKAAAVQSPKAAAVQSPKAAAVQSPKAAAVQSPKAAAVQSPRSEAPKSPKPAATQPPKAGPLKPPLEEALRSPQEALGSPKGQSPRHAAASPKSVSVTAQPPAGSPRAANGTR</sequence>